<gene>
    <name evidence="2" type="ORF">EYE40_08455</name>
</gene>
<organism evidence="2 3">
    <name type="scientific">Glaciihabitans arcticus</name>
    <dbReference type="NCBI Taxonomy" id="2668039"/>
    <lineage>
        <taxon>Bacteria</taxon>
        <taxon>Bacillati</taxon>
        <taxon>Actinomycetota</taxon>
        <taxon>Actinomycetes</taxon>
        <taxon>Micrococcales</taxon>
        <taxon>Microbacteriaceae</taxon>
        <taxon>Glaciihabitans</taxon>
    </lineage>
</organism>
<reference evidence="3" key="1">
    <citation type="submission" date="2019-02" db="EMBL/GenBank/DDBJ databases">
        <title>Glaciihabitans arcticus sp. nov., a psychrotolerant bacterium isolated from polar soil.</title>
        <authorList>
            <person name="Dahal R.H."/>
        </authorList>
    </citation>
    <scope>NUCLEOTIDE SEQUENCE [LARGE SCALE GENOMIC DNA]</scope>
    <source>
        <strain evidence="3">RP-3-7</strain>
    </source>
</reference>
<proteinExistence type="predicted"/>
<dbReference type="Pfam" id="PF25355">
    <property type="entry name" value="DUF7882"/>
    <property type="match status" value="1"/>
</dbReference>
<dbReference type="InterPro" id="IPR057204">
    <property type="entry name" value="DUF7882"/>
</dbReference>
<feature type="domain" description="DUF7882" evidence="1">
    <location>
        <begin position="1"/>
        <end position="93"/>
    </location>
</feature>
<sequence>MAKLLYGSPPTVFEVDDRTLAHVEVVVMAKLRRNESFAYSIEQSDQARTTIWIGVHSDLQFVYDRPRSEINRDWLGLLVDSANSTQGLRVMPEDESAA</sequence>
<dbReference type="EMBL" id="SISG01000001">
    <property type="protein sequence ID" value="TBN58589.1"/>
    <property type="molecule type" value="Genomic_DNA"/>
</dbReference>
<accession>A0A4V2JF89</accession>
<evidence type="ECO:0000259" key="1">
    <source>
        <dbReference type="Pfam" id="PF25355"/>
    </source>
</evidence>
<protein>
    <recommendedName>
        <fullName evidence="1">DUF7882 domain-containing protein</fullName>
    </recommendedName>
</protein>
<dbReference type="Proteomes" id="UP000294194">
    <property type="component" value="Unassembled WGS sequence"/>
</dbReference>
<dbReference type="AlphaFoldDB" id="A0A4V2JF89"/>
<name>A0A4V2JF89_9MICO</name>
<evidence type="ECO:0000313" key="2">
    <source>
        <dbReference type="EMBL" id="TBN58589.1"/>
    </source>
</evidence>
<comment type="caution">
    <text evidence="2">The sequence shown here is derived from an EMBL/GenBank/DDBJ whole genome shotgun (WGS) entry which is preliminary data.</text>
</comment>
<keyword evidence="3" id="KW-1185">Reference proteome</keyword>
<evidence type="ECO:0000313" key="3">
    <source>
        <dbReference type="Proteomes" id="UP000294194"/>
    </source>
</evidence>